<dbReference type="AlphaFoldDB" id="A0A162KF36"/>
<protein>
    <submittedName>
        <fullName evidence="7">Glycoside hydrolase, subgroup, catalytic core</fullName>
    </submittedName>
</protein>
<keyword evidence="5" id="KW-0732">Signal</keyword>
<evidence type="ECO:0000256" key="3">
    <source>
        <dbReference type="ARBA" id="ARBA00023295"/>
    </source>
</evidence>
<gene>
    <name evidence="7" type="ORF">LEL_01117</name>
</gene>
<feature type="domain" description="Glycoside hydrolase family 5" evidence="6">
    <location>
        <begin position="29"/>
        <end position="321"/>
    </location>
</feature>
<dbReference type="InterPro" id="IPR001547">
    <property type="entry name" value="Glyco_hydro_5"/>
</dbReference>
<evidence type="ECO:0000259" key="6">
    <source>
        <dbReference type="Pfam" id="PF00150"/>
    </source>
</evidence>
<evidence type="ECO:0000256" key="5">
    <source>
        <dbReference type="SAM" id="SignalP"/>
    </source>
</evidence>
<keyword evidence="8" id="KW-1185">Reference proteome</keyword>
<evidence type="ECO:0000256" key="4">
    <source>
        <dbReference type="RuleBase" id="RU361153"/>
    </source>
</evidence>
<dbReference type="STRING" id="1081108.A0A162KF36"/>
<evidence type="ECO:0000313" key="8">
    <source>
        <dbReference type="Proteomes" id="UP000076881"/>
    </source>
</evidence>
<proteinExistence type="inferred from homology"/>
<feature type="chain" id="PRO_5007836747" evidence="5">
    <location>
        <begin position="18"/>
        <end position="365"/>
    </location>
</feature>
<keyword evidence="2 4" id="KW-0378">Hydrolase</keyword>
<dbReference type="Pfam" id="PF00150">
    <property type="entry name" value="Cellulase"/>
    <property type="match status" value="1"/>
</dbReference>
<reference evidence="7 8" key="1">
    <citation type="journal article" date="2016" name="Genome Biol. Evol.">
        <title>Divergent and convergent evolution of fungal pathogenicity.</title>
        <authorList>
            <person name="Shang Y."/>
            <person name="Xiao G."/>
            <person name="Zheng P."/>
            <person name="Cen K."/>
            <person name="Zhan S."/>
            <person name="Wang C."/>
        </authorList>
    </citation>
    <scope>NUCLEOTIDE SEQUENCE [LARGE SCALE GENOMIC DNA]</scope>
    <source>
        <strain evidence="7 8">RCEF 1005</strain>
    </source>
</reference>
<accession>A0A162KF36</accession>
<dbReference type="GO" id="GO:0000272">
    <property type="term" value="P:polysaccharide catabolic process"/>
    <property type="evidence" value="ECO:0007669"/>
    <property type="project" value="InterPro"/>
</dbReference>
<dbReference type="EMBL" id="AZHF01000001">
    <property type="protein sequence ID" value="OAA81572.1"/>
    <property type="molecule type" value="Genomic_DNA"/>
</dbReference>
<keyword evidence="3 4" id="KW-0326">Glycosidase</keyword>
<evidence type="ECO:0000256" key="2">
    <source>
        <dbReference type="ARBA" id="ARBA00022801"/>
    </source>
</evidence>
<organism evidence="7 8">
    <name type="scientific">Akanthomyces lecanii RCEF 1005</name>
    <dbReference type="NCBI Taxonomy" id="1081108"/>
    <lineage>
        <taxon>Eukaryota</taxon>
        <taxon>Fungi</taxon>
        <taxon>Dikarya</taxon>
        <taxon>Ascomycota</taxon>
        <taxon>Pezizomycotina</taxon>
        <taxon>Sordariomycetes</taxon>
        <taxon>Hypocreomycetidae</taxon>
        <taxon>Hypocreales</taxon>
        <taxon>Cordycipitaceae</taxon>
        <taxon>Akanthomyces</taxon>
        <taxon>Cordyceps confragosa</taxon>
    </lineage>
</organism>
<evidence type="ECO:0000313" key="7">
    <source>
        <dbReference type="EMBL" id="OAA81572.1"/>
    </source>
</evidence>
<dbReference type="Proteomes" id="UP000076881">
    <property type="component" value="Unassembled WGS sequence"/>
</dbReference>
<dbReference type="InterPro" id="IPR017853">
    <property type="entry name" value="GH"/>
</dbReference>
<dbReference type="OrthoDB" id="428177at2759"/>
<feature type="signal peptide" evidence="5">
    <location>
        <begin position="1"/>
        <end position="17"/>
    </location>
</feature>
<sequence length="365" mass="39341">MKSSLIALLTLAIGASASPLTERATSHSWAGTSNYFIQGLSDADQDAYLASLAQAGVKVLRVWINGQPGGGACTKGSVSVTKVPPFETTLGTYNWETVDLLDKTLVAIGKHGMKALISPHDGNQLNGPNGNDIYGTKFGSGYFYERQDAFDAYDNRLRAIVNYKGKYSGKVWKDWSDVIMAFDLQNEAFSSQTSECTNSAAQGWACGRAATLRTALGASNPIKIATGGLGGDISHGCTFMSSAMSCPQIDLVAVHRYAGPESQNPKQWTNIYNSWLGQTNGKLVYVEEWGVDTSKYNIQDEFKTNTQDMNAGGLPWVYWQILPQKKCNVDDGDHFGFYINSGVDVASAAKGASSATSKQDWTGIV</sequence>
<dbReference type="Gene3D" id="3.20.20.80">
    <property type="entry name" value="Glycosidases"/>
    <property type="match status" value="1"/>
</dbReference>
<comment type="caution">
    <text evidence="7">The sequence shown here is derived from an EMBL/GenBank/DDBJ whole genome shotgun (WGS) entry which is preliminary data.</text>
</comment>
<evidence type="ECO:0000256" key="1">
    <source>
        <dbReference type="ARBA" id="ARBA00005641"/>
    </source>
</evidence>
<dbReference type="GO" id="GO:0004553">
    <property type="term" value="F:hydrolase activity, hydrolyzing O-glycosyl compounds"/>
    <property type="evidence" value="ECO:0007669"/>
    <property type="project" value="InterPro"/>
</dbReference>
<name>A0A162KF36_CORDF</name>
<comment type="similarity">
    <text evidence="1 4">Belongs to the glycosyl hydrolase 5 (cellulase A) family.</text>
</comment>
<dbReference type="SUPFAM" id="SSF51445">
    <property type="entry name" value="(Trans)glycosidases"/>
    <property type="match status" value="1"/>
</dbReference>